<evidence type="ECO:0000256" key="2">
    <source>
        <dbReference type="ARBA" id="ARBA00023027"/>
    </source>
</evidence>
<sequence>MNYDIIHFEALGKEAEHLKTETIKAQENNLLPKNLNYLITEKNLQTYLEEYPNTKLPNIITTKTHSILPLEYLMGEKKSVITRSAGYDHFEHLQDKINLTSLREYCVEAVAQTAIKFVYATCGKLNEYTSKTKNFERNNISSFIEINKNRVATVFGVGKIGKKIYELLEINGFSAQAVDIREDELKKEFGDIFNFVTKEKAMKNSDVIVNVMNLTKNINSKFYNVDYFSDIEFLMAKKGLIFINVTRGEIAPESILLKYYKNGTLGGIALDVFSNESVFSKFLKNEIETKNEDLKAAKEIEEKALALSENFYVQPHQGFNSDLASLSKAKETIKHLCAWYKNNKERFDEQLPYYKG</sequence>
<keyword evidence="2" id="KW-0520">NAD</keyword>
<gene>
    <name evidence="4" type="ORF">CA840_07085</name>
</gene>
<proteinExistence type="inferred from homology"/>
<dbReference type="InterPro" id="IPR006140">
    <property type="entry name" value="D-isomer_DH_NAD-bd"/>
</dbReference>
<dbReference type="EMBL" id="NIRJ01000001">
    <property type="protein sequence ID" value="PHH97084.1"/>
    <property type="molecule type" value="Genomic_DNA"/>
</dbReference>
<accession>A0A2C6AZQ8</accession>
<dbReference type="InterPro" id="IPR058205">
    <property type="entry name" value="D-LDH-like"/>
</dbReference>
<evidence type="ECO:0000256" key="1">
    <source>
        <dbReference type="ARBA" id="ARBA00005854"/>
    </source>
</evidence>
<evidence type="ECO:0000313" key="4">
    <source>
        <dbReference type="EMBL" id="PHH97084.1"/>
    </source>
</evidence>
<dbReference type="RefSeq" id="WP_098978958.1">
    <property type="nucleotide sequence ID" value="NZ_NIRJ01000001.1"/>
</dbReference>
<evidence type="ECO:0000259" key="3">
    <source>
        <dbReference type="Pfam" id="PF02826"/>
    </source>
</evidence>
<dbReference type="GO" id="GO:0008720">
    <property type="term" value="F:D-lactate dehydrogenase (NAD+) activity"/>
    <property type="evidence" value="ECO:0007669"/>
    <property type="project" value="TreeGrafter"/>
</dbReference>
<dbReference type="Proteomes" id="UP000225199">
    <property type="component" value="Unassembled WGS sequence"/>
</dbReference>
<reference evidence="4 5" key="1">
    <citation type="submission" date="2017-06" db="EMBL/GenBank/DDBJ databases">
        <title>Draft genome sequence of Fusobacterium nucleatum subsp. polymorphum KCOM 1002 (=ChDC F175).</title>
        <authorList>
            <person name="Kook J.-K."/>
            <person name="Park S.-N."/>
            <person name="Lim Y.K."/>
            <person name="Roh H."/>
        </authorList>
    </citation>
    <scope>NUCLEOTIDE SEQUENCE [LARGE SCALE GENOMIC DNA]</scope>
    <source>
        <strain evidence="5">KCOM 1002 (ChDC F175)</strain>
    </source>
</reference>
<feature type="domain" description="D-isomer specific 2-hydroxyacid dehydrogenase NAD-binding" evidence="3">
    <location>
        <begin position="120"/>
        <end position="318"/>
    </location>
</feature>
<protein>
    <submittedName>
        <fullName evidence="4">Hydroxyacid dehydrogenase</fullName>
    </submittedName>
</protein>
<dbReference type="Gene3D" id="3.40.50.720">
    <property type="entry name" value="NAD(P)-binding Rossmann-like Domain"/>
    <property type="match status" value="2"/>
</dbReference>
<dbReference type="Pfam" id="PF02826">
    <property type="entry name" value="2-Hacid_dh_C"/>
    <property type="match status" value="1"/>
</dbReference>
<organism evidence="4 5">
    <name type="scientific">Fusobacterium nucleatum subsp. polymorphum</name>
    <name type="common">Fusobacterium polymorphum</name>
    <dbReference type="NCBI Taxonomy" id="76857"/>
    <lineage>
        <taxon>Bacteria</taxon>
        <taxon>Fusobacteriati</taxon>
        <taxon>Fusobacteriota</taxon>
        <taxon>Fusobacteriia</taxon>
        <taxon>Fusobacteriales</taxon>
        <taxon>Fusobacteriaceae</taxon>
        <taxon>Fusobacterium</taxon>
    </lineage>
</organism>
<comment type="similarity">
    <text evidence="1">Belongs to the D-isomer specific 2-hydroxyacid dehydrogenase family.</text>
</comment>
<dbReference type="InterPro" id="IPR036291">
    <property type="entry name" value="NAD(P)-bd_dom_sf"/>
</dbReference>
<dbReference type="GO" id="GO:0051287">
    <property type="term" value="F:NAD binding"/>
    <property type="evidence" value="ECO:0007669"/>
    <property type="project" value="InterPro"/>
</dbReference>
<comment type="caution">
    <text evidence="4">The sequence shown here is derived from an EMBL/GenBank/DDBJ whole genome shotgun (WGS) entry which is preliminary data.</text>
</comment>
<dbReference type="SUPFAM" id="SSF51735">
    <property type="entry name" value="NAD(P)-binding Rossmann-fold domains"/>
    <property type="match status" value="1"/>
</dbReference>
<name>A0A2C6AZQ8_FUSNP</name>
<evidence type="ECO:0000313" key="5">
    <source>
        <dbReference type="Proteomes" id="UP000225199"/>
    </source>
</evidence>
<dbReference type="AlphaFoldDB" id="A0A2C6AZQ8"/>
<dbReference type="PANTHER" id="PTHR43026:SF1">
    <property type="entry name" value="2-HYDROXYACID DEHYDROGENASE HOMOLOG 1-RELATED"/>
    <property type="match status" value="1"/>
</dbReference>
<dbReference type="PANTHER" id="PTHR43026">
    <property type="entry name" value="2-HYDROXYACID DEHYDROGENASE HOMOLOG 1-RELATED"/>
    <property type="match status" value="1"/>
</dbReference>